<dbReference type="RefSeq" id="WP_218114422.1">
    <property type="nucleotide sequence ID" value="NZ_CAJVAP010000007.1"/>
</dbReference>
<organism evidence="1 2">
    <name type="scientific">Leucobacter soli</name>
    <dbReference type="NCBI Taxonomy" id="2812850"/>
    <lineage>
        <taxon>Bacteria</taxon>
        <taxon>Bacillati</taxon>
        <taxon>Actinomycetota</taxon>
        <taxon>Actinomycetes</taxon>
        <taxon>Micrococcales</taxon>
        <taxon>Microbacteriaceae</taxon>
        <taxon>Leucobacter</taxon>
    </lineage>
</organism>
<evidence type="ECO:0000313" key="1">
    <source>
        <dbReference type="EMBL" id="CAG7605084.1"/>
    </source>
</evidence>
<dbReference type="AlphaFoldDB" id="A0A916NN40"/>
<evidence type="ECO:0000313" key="2">
    <source>
        <dbReference type="Proteomes" id="UP000693892"/>
    </source>
</evidence>
<accession>A0A916NN40</accession>
<dbReference type="EMBL" id="CAJVAP010000007">
    <property type="protein sequence ID" value="CAG7605084.1"/>
    <property type="molecule type" value="Genomic_DNA"/>
</dbReference>
<dbReference type="InterPro" id="IPR009282">
    <property type="entry name" value="DUF937"/>
</dbReference>
<keyword evidence="2" id="KW-1185">Reference proteome</keyword>
<dbReference type="Pfam" id="PF06078">
    <property type="entry name" value="DUF937"/>
    <property type="match status" value="1"/>
</dbReference>
<protein>
    <recommendedName>
        <fullName evidence="3">DUF937 domain-containing protein</fullName>
    </recommendedName>
</protein>
<name>A0A916NN40_9MICO</name>
<sequence>MAQSFNLDDLLGQIPIGDIAADFGVDESTASAAVKQALPGLLGGLAVNAGDEEGANKLEQALEKHRGSEAKGRLSAIDTADGEKIVGHVLGAKQEEVVQALGAQSGDSGIAALIPKLLPILAPIIMQFLANGLGTQKSESAADSEPAGGGLGDLLGGLLGGGSQSGSGGGLGDLLGGLLGGGGSGSSGGGLGDLLGGILGGRK</sequence>
<proteinExistence type="predicted"/>
<comment type="caution">
    <text evidence="1">The sequence shown here is derived from an EMBL/GenBank/DDBJ whole genome shotgun (WGS) entry which is preliminary data.</text>
</comment>
<evidence type="ECO:0008006" key="3">
    <source>
        <dbReference type="Google" id="ProtNLM"/>
    </source>
</evidence>
<gene>
    <name evidence="1" type="ORF">LEUCIP111803_00794</name>
</gene>
<dbReference type="Proteomes" id="UP000693892">
    <property type="component" value="Unassembled WGS sequence"/>
</dbReference>
<reference evidence="1" key="1">
    <citation type="submission" date="2021-06" db="EMBL/GenBank/DDBJ databases">
        <authorList>
            <person name="Criscuolo A."/>
        </authorList>
    </citation>
    <scope>NUCLEOTIDE SEQUENCE</scope>
    <source>
        <strain evidence="1">CIP111803</strain>
    </source>
</reference>